<evidence type="ECO:0008006" key="5">
    <source>
        <dbReference type="Google" id="ProtNLM"/>
    </source>
</evidence>
<evidence type="ECO:0000313" key="3">
    <source>
        <dbReference type="EMBL" id="OTF72236.1"/>
    </source>
</evidence>
<feature type="transmembrane region" description="Helical" evidence="2">
    <location>
        <begin position="6"/>
        <end position="27"/>
    </location>
</feature>
<comment type="caution">
    <text evidence="3">The sequence shown here is derived from an EMBL/GenBank/DDBJ whole genome shotgun (WGS) entry which is preliminary data.</text>
</comment>
<evidence type="ECO:0000256" key="1">
    <source>
        <dbReference type="SAM" id="MobiDB-lite"/>
    </source>
</evidence>
<reference evidence="3 4" key="1">
    <citation type="submission" date="2017-03" db="EMBL/GenBank/DDBJ databases">
        <title>Genome Survey of Euroglyphus maynei.</title>
        <authorList>
            <person name="Arlian L.G."/>
            <person name="Morgan M.S."/>
            <person name="Rider S.D."/>
        </authorList>
    </citation>
    <scope>NUCLEOTIDE SEQUENCE [LARGE SCALE GENOMIC DNA]</scope>
    <source>
        <strain evidence="3">Arlian Lab</strain>
        <tissue evidence="3">Whole body</tissue>
    </source>
</reference>
<keyword evidence="2" id="KW-0812">Transmembrane</keyword>
<evidence type="ECO:0000256" key="2">
    <source>
        <dbReference type="SAM" id="Phobius"/>
    </source>
</evidence>
<keyword evidence="2" id="KW-0472">Membrane</keyword>
<organism evidence="3 4">
    <name type="scientific">Euroglyphus maynei</name>
    <name type="common">Mayne's house dust mite</name>
    <dbReference type="NCBI Taxonomy" id="6958"/>
    <lineage>
        <taxon>Eukaryota</taxon>
        <taxon>Metazoa</taxon>
        <taxon>Ecdysozoa</taxon>
        <taxon>Arthropoda</taxon>
        <taxon>Chelicerata</taxon>
        <taxon>Arachnida</taxon>
        <taxon>Acari</taxon>
        <taxon>Acariformes</taxon>
        <taxon>Sarcoptiformes</taxon>
        <taxon>Astigmata</taxon>
        <taxon>Psoroptidia</taxon>
        <taxon>Analgoidea</taxon>
        <taxon>Pyroglyphidae</taxon>
        <taxon>Pyroglyphinae</taxon>
        <taxon>Euroglyphus</taxon>
    </lineage>
</organism>
<sequence>MDVDIIFQIFFGYSIMVIITAATTISMNNDQQNVTMDNSTNNNNNKENETIINRLTLAYGSLLDINCETDDDCIVKNSICNTNTKRCDCDFNAIHSRTLQCHRTQDCSAHFGNTICMFGTCRCRWGLKANGKCVDLDVPGINTQSLPDWAISLIAVAALLSGIYGGRSPFITQLSRQLLSILVLVIGRFATQNRGQNNNSNNSDQQQQQSSPSILIDELQSAMITFNQQTNDGEKNENNLNPQQQQQQQRKPSIIDELVSLAQQSQQQQSN</sequence>
<dbReference type="EMBL" id="MUJZ01057186">
    <property type="protein sequence ID" value="OTF72236.1"/>
    <property type="molecule type" value="Genomic_DNA"/>
</dbReference>
<accession>A0A1Y3AXT8</accession>
<dbReference type="Proteomes" id="UP000194236">
    <property type="component" value="Unassembled WGS sequence"/>
</dbReference>
<dbReference type="OrthoDB" id="6511939at2759"/>
<name>A0A1Y3AXT8_EURMA</name>
<evidence type="ECO:0000313" key="4">
    <source>
        <dbReference type="Proteomes" id="UP000194236"/>
    </source>
</evidence>
<feature type="region of interest" description="Disordered" evidence="1">
    <location>
        <begin position="193"/>
        <end position="212"/>
    </location>
</feature>
<keyword evidence="4" id="KW-1185">Reference proteome</keyword>
<protein>
    <recommendedName>
        <fullName evidence="5">EB domain-containing protein</fullName>
    </recommendedName>
</protein>
<gene>
    <name evidence="3" type="ORF">BLA29_003996</name>
</gene>
<proteinExistence type="predicted"/>
<feature type="transmembrane region" description="Helical" evidence="2">
    <location>
        <begin position="146"/>
        <end position="164"/>
    </location>
</feature>
<dbReference type="AlphaFoldDB" id="A0A1Y3AXT8"/>
<feature type="region of interest" description="Disordered" evidence="1">
    <location>
        <begin position="230"/>
        <end position="271"/>
    </location>
</feature>
<keyword evidence="2" id="KW-1133">Transmembrane helix</keyword>